<proteinExistence type="predicted"/>
<protein>
    <submittedName>
        <fullName evidence="1">UDP-glucose 4-epimerase</fullName>
    </submittedName>
</protein>
<feature type="non-terminal residue" evidence="1">
    <location>
        <position position="1"/>
    </location>
</feature>
<accession>A0A5T2FZM3</accession>
<evidence type="ECO:0000313" key="1">
    <source>
        <dbReference type="EMBL" id="EAM2417079.1"/>
    </source>
</evidence>
<dbReference type="Gene3D" id="3.90.25.10">
    <property type="entry name" value="UDP-galactose 4-epimerase, domain 1"/>
    <property type="match status" value="1"/>
</dbReference>
<name>A0A5T2FZM3_SALER</name>
<dbReference type="AlphaFoldDB" id="A0A5T2FZM3"/>
<organism evidence="1">
    <name type="scientific">Salmonella enterica</name>
    <name type="common">Salmonella choleraesuis</name>
    <dbReference type="NCBI Taxonomy" id="28901"/>
    <lineage>
        <taxon>Bacteria</taxon>
        <taxon>Pseudomonadati</taxon>
        <taxon>Pseudomonadota</taxon>
        <taxon>Gammaproteobacteria</taxon>
        <taxon>Enterobacterales</taxon>
        <taxon>Enterobacteriaceae</taxon>
        <taxon>Salmonella</taxon>
    </lineage>
</organism>
<reference evidence="1" key="1">
    <citation type="submission" date="2018-09" db="EMBL/GenBank/DDBJ databases">
        <authorList>
            <consortium name="PulseNet: The National Subtyping Network for Foodborne Disease Surveillance"/>
            <person name="Tarr C.L."/>
            <person name="Trees E."/>
            <person name="Katz L.S."/>
            <person name="Carleton-Romer H.A."/>
            <person name="Stroika S."/>
            <person name="Kucerova Z."/>
            <person name="Roache K.F."/>
            <person name="Sabol A.L."/>
            <person name="Besser J."/>
            <person name="Gerner-Smidt P."/>
        </authorList>
    </citation>
    <scope>NUCLEOTIDE SEQUENCE</scope>
    <source>
        <strain evidence="1">PNUSAS054544</strain>
    </source>
</reference>
<comment type="caution">
    <text evidence="1">The sequence shown here is derived from an EMBL/GenBank/DDBJ whole genome shotgun (WGS) entry which is preliminary data.</text>
</comment>
<gene>
    <name evidence="1" type="ORF">D5S49_23080</name>
</gene>
<sequence>QATKDLEEMLKDVWHWQTKNPNGY</sequence>
<dbReference type="EMBL" id="AACUGX010000155">
    <property type="protein sequence ID" value="EAM2417079.1"/>
    <property type="molecule type" value="Genomic_DNA"/>
</dbReference>